<evidence type="ECO:0000313" key="2">
    <source>
        <dbReference type="Proteomes" id="UP001144313"/>
    </source>
</evidence>
<reference evidence="1" key="1">
    <citation type="submission" date="2022-12" db="EMBL/GenBank/DDBJ databases">
        <title>Reference genome sequencing for broad-spectrum identification of bacterial and archaeal isolates by mass spectrometry.</title>
        <authorList>
            <person name="Sekiguchi Y."/>
            <person name="Tourlousse D.M."/>
        </authorList>
    </citation>
    <scope>NUCLEOTIDE SEQUENCE</scope>
    <source>
        <strain evidence="1">LLR39Z86</strain>
    </source>
</reference>
<keyword evidence="2" id="KW-1185">Reference proteome</keyword>
<evidence type="ECO:0000313" key="1">
    <source>
        <dbReference type="EMBL" id="GLI44085.1"/>
    </source>
</evidence>
<dbReference type="EMBL" id="BSDT01000001">
    <property type="protein sequence ID" value="GLI44085.1"/>
    <property type="molecule type" value="Genomic_DNA"/>
</dbReference>
<dbReference type="AlphaFoldDB" id="A0A9W6LI83"/>
<dbReference type="Proteomes" id="UP001144313">
    <property type="component" value="Unassembled WGS sequence"/>
</dbReference>
<name>A0A9W6LI83_9ACTN</name>
<protein>
    <submittedName>
        <fullName evidence="1">Uncharacterized protein</fullName>
    </submittedName>
</protein>
<gene>
    <name evidence="1" type="ORF">GALLR39Z86_39350</name>
</gene>
<proteinExistence type="predicted"/>
<organism evidence="1 2">
    <name type="scientific">Glycomyces algeriensis</name>
    <dbReference type="NCBI Taxonomy" id="256037"/>
    <lineage>
        <taxon>Bacteria</taxon>
        <taxon>Bacillati</taxon>
        <taxon>Actinomycetota</taxon>
        <taxon>Actinomycetes</taxon>
        <taxon>Glycomycetales</taxon>
        <taxon>Glycomycetaceae</taxon>
        <taxon>Glycomyces</taxon>
    </lineage>
</organism>
<comment type="caution">
    <text evidence="1">The sequence shown here is derived from an EMBL/GenBank/DDBJ whole genome shotgun (WGS) entry which is preliminary data.</text>
</comment>
<sequence>MFAQVIRKLFRDIVARAPEFPVAAGSRSPVRRFRTAGPLSSGRFGPNRAVRLFALRPPNSG</sequence>
<accession>A0A9W6LI83</accession>